<keyword evidence="2" id="KW-1185">Reference proteome</keyword>
<sequence length="128" mass="15461">MERGEEDQSNLELYQSCKESDIVNYIKIQRIKWAGNVIRMNENRTTEKVFNVQPIVTRRKDRLNLRGIDGLEKYLAVLRTRYWRKLAGRRLAWKRLLEKTKAHLRRSSTEEKRSEYVHHVPNYIIALY</sequence>
<proteinExistence type="predicted"/>
<comment type="caution">
    <text evidence="1">The sequence shown here is derived from an EMBL/GenBank/DDBJ whole genome shotgun (WGS) entry which is preliminary data.</text>
</comment>
<name>A0A8X6WFI2_TRICX</name>
<dbReference type="EMBL" id="BMAU01021418">
    <property type="protein sequence ID" value="GFY33939.1"/>
    <property type="molecule type" value="Genomic_DNA"/>
</dbReference>
<gene>
    <name evidence="1" type="primary">NCL1_30767</name>
    <name evidence="1" type="ORF">TNCV_4596471</name>
</gene>
<accession>A0A8X6WFI2</accession>
<evidence type="ECO:0000313" key="1">
    <source>
        <dbReference type="EMBL" id="GFY33939.1"/>
    </source>
</evidence>
<organism evidence="1 2">
    <name type="scientific">Trichonephila clavipes</name>
    <name type="common">Golden silk orbweaver</name>
    <name type="synonym">Nephila clavipes</name>
    <dbReference type="NCBI Taxonomy" id="2585209"/>
    <lineage>
        <taxon>Eukaryota</taxon>
        <taxon>Metazoa</taxon>
        <taxon>Ecdysozoa</taxon>
        <taxon>Arthropoda</taxon>
        <taxon>Chelicerata</taxon>
        <taxon>Arachnida</taxon>
        <taxon>Araneae</taxon>
        <taxon>Araneomorphae</taxon>
        <taxon>Entelegynae</taxon>
        <taxon>Araneoidea</taxon>
        <taxon>Nephilidae</taxon>
        <taxon>Trichonephila</taxon>
    </lineage>
</organism>
<dbReference type="AlphaFoldDB" id="A0A8X6WFI2"/>
<evidence type="ECO:0000313" key="2">
    <source>
        <dbReference type="Proteomes" id="UP000887159"/>
    </source>
</evidence>
<dbReference type="Proteomes" id="UP000887159">
    <property type="component" value="Unassembled WGS sequence"/>
</dbReference>
<reference evidence="1" key="1">
    <citation type="submission" date="2020-08" db="EMBL/GenBank/DDBJ databases">
        <title>Multicomponent nature underlies the extraordinary mechanical properties of spider dragline silk.</title>
        <authorList>
            <person name="Kono N."/>
            <person name="Nakamura H."/>
            <person name="Mori M."/>
            <person name="Yoshida Y."/>
            <person name="Ohtoshi R."/>
            <person name="Malay A.D."/>
            <person name="Moran D.A.P."/>
            <person name="Tomita M."/>
            <person name="Numata K."/>
            <person name="Arakawa K."/>
        </authorList>
    </citation>
    <scope>NUCLEOTIDE SEQUENCE</scope>
</reference>
<protein>
    <submittedName>
        <fullName evidence="1">Uncharacterized protein</fullName>
    </submittedName>
</protein>